<evidence type="ECO:0000313" key="2">
    <source>
        <dbReference type="EMBL" id="KAF2800610.1"/>
    </source>
</evidence>
<gene>
    <name evidence="2" type="ORF">K505DRAFT_331587</name>
</gene>
<accession>A0A6A6XVZ1</accession>
<name>A0A6A6XVZ1_9PLEO</name>
<dbReference type="AlphaFoldDB" id="A0A6A6XVZ1"/>
<proteinExistence type="predicted"/>
<keyword evidence="3" id="KW-1185">Reference proteome</keyword>
<feature type="region of interest" description="Disordered" evidence="1">
    <location>
        <begin position="153"/>
        <end position="195"/>
    </location>
</feature>
<reference evidence="2" key="1">
    <citation type="journal article" date="2020" name="Stud. Mycol.">
        <title>101 Dothideomycetes genomes: a test case for predicting lifestyles and emergence of pathogens.</title>
        <authorList>
            <person name="Haridas S."/>
            <person name="Albert R."/>
            <person name="Binder M."/>
            <person name="Bloem J."/>
            <person name="Labutti K."/>
            <person name="Salamov A."/>
            <person name="Andreopoulos B."/>
            <person name="Baker S."/>
            <person name="Barry K."/>
            <person name="Bills G."/>
            <person name="Bluhm B."/>
            <person name="Cannon C."/>
            <person name="Castanera R."/>
            <person name="Culley D."/>
            <person name="Daum C."/>
            <person name="Ezra D."/>
            <person name="Gonzalez J."/>
            <person name="Henrissat B."/>
            <person name="Kuo A."/>
            <person name="Liang C."/>
            <person name="Lipzen A."/>
            <person name="Lutzoni F."/>
            <person name="Magnuson J."/>
            <person name="Mondo S."/>
            <person name="Nolan M."/>
            <person name="Ohm R."/>
            <person name="Pangilinan J."/>
            <person name="Park H.-J."/>
            <person name="Ramirez L."/>
            <person name="Alfaro M."/>
            <person name="Sun H."/>
            <person name="Tritt A."/>
            <person name="Yoshinaga Y."/>
            <person name="Zwiers L.-H."/>
            <person name="Turgeon B."/>
            <person name="Goodwin S."/>
            <person name="Spatafora J."/>
            <person name="Crous P."/>
            <person name="Grigoriev I."/>
        </authorList>
    </citation>
    <scope>NUCLEOTIDE SEQUENCE</scope>
    <source>
        <strain evidence="2">CBS 109.77</strain>
    </source>
</reference>
<organism evidence="2 3">
    <name type="scientific">Melanomma pulvis-pyrius CBS 109.77</name>
    <dbReference type="NCBI Taxonomy" id="1314802"/>
    <lineage>
        <taxon>Eukaryota</taxon>
        <taxon>Fungi</taxon>
        <taxon>Dikarya</taxon>
        <taxon>Ascomycota</taxon>
        <taxon>Pezizomycotina</taxon>
        <taxon>Dothideomycetes</taxon>
        <taxon>Pleosporomycetidae</taxon>
        <taxon>Pleosporales</taxon>
        <taxon>Melanommataceae</taxon>
        <taxon>Melanomma</taxon>
    </lineage>
</organism>
<sequence>MDVPKLPVAQPNAYRGSTSTRAHELQFELCWGLPRAQGPRHNQAPGSLVGWRSRGARWGAVGGGEVAVVALISLPWDTRGVRRPRTQPSAAGQSARAQPLSASNLLAVGVANTPRLGSPTSDAKLDCTLPAVDFHVVATAARRGARAALLMPTALGRRRGRPAHGSQLQKAANPPYAQSPRPAVRSAGRQRACED</sequence>
<dbReference type="Proteomes" id="UP000799757">
    <property type="component" value="Unassembled WGS sequence"/>
</dbReference>
<dbReference type="EMBL" id="MU001745">
    <property type="protein sequence ID" value="KAF2800610.1"/>
    <property type="molecule type" value="Genomic_DNA"/>
</dbReference>
<protein>
    <submittedName>
        <fullName evidence="2">Uncharacterized protein</fullName>
    </submittedName>
</protein>
<evidence type="ECO:0000313" key="3">
    <source>
        <dbReference type="Proteomes" id="UP000799757"/>
    </source>
</evidence>
<evidence type="ECO:0000256" key="1">
    <source>
        <dbReference type="SAM" id="MobiDB-lite"/>
    </source>
</evidence>